<dbReference type="RefSeq" id="WP_034959706.1">
    <property type="nucleotide sequence ID" value="NZ_JMIW01000003.1"/>
</dbReference>
<dbReference type="EMBL" id="JMIW01000003">
    <property type="protein sequence ID" value="KEO90241.1"/>
    <property type="molecule type" value="Genomic_DNA"/>
</dbReference>
<dbReference type="STRING" id="1044.EH31_09125"/>
<comment type="caution">
    <text evidence="2">The sequence shown here is derived from an EMBL/GenBank/DDBJ whole genome shotgun (WGS) entry which is preliminary data.</text>
</comment>
<keyword evidence="1" id="KW-1133">Transmembrane helix</keyword>
<keyword evidence="1" id="KW-0472">Membrane</keyword>
<feature type="transmembrane region" description="Helical" evidence="1">
    <location>
        <begin position="76"/>
        <end position="102"/>
    </location>
</feature>
<gene>
    <name evidence="2" type="ORF">EH31_09125</name>
</gene>
<feature type="transmembrane region" description="Helical" evidence="1">
    <location>
        <begin position="109"/>
        <end position="131"/>
    </location>
</feature>
<protein>
    <recommendedName>
        <fullName evidence="4">DUF1761 domain-containing protein</fullName>
    </recommendedName>
</protein>
<feature type="transmembrane region" description="Helical" evidence="1">
    <location>
        <begin position="48"/>
        <end position="70"/>
    </location>
</feature>
<feature type="transmembrane region" description="Helical" evidence="1">
    <location>
        <begin position="6"/>
        <end position="27"/>
    </location>
</feature>
<dbReference type="AlphaFoldDB" id="A0A074M682"/>
<dbReference type="OrthoDB" id="7432713at2"/>
<name>A0A074M682_ERYLO</name>
<dbReference type="eggNOG" id="ENOG503015I">
    <property type="taxonomic scope" value="Bacteria"/>
</dbReference>
<keyword evidence="1" id="KW-0812">Transmembrane</keyword>
<evidence type="ECO:0000313" key="3">
    <source>
        <dbReference type="Proteomes" id="UP000027647"/>
    </source>
</evidence>
<reference evidence="2 3" key="1">
    <citation type="submission" date="2014-04" db="EMBL/GenBank/DDBJ databases">
        <title>A comprehensive comparison of genomes of Erythrobacter spp. strains.</title>
        <authorList>
            <person name="Zheng Q."/>
        </authorList>
    </citation>
    <scope>NUCLEOTIDE SEQUENCE [LARGE SCALE GENOMIC DNA]</scope>
    <source>
        <strain evidence="2 3">DSM 6997</strain>
    </source>
</reference>
<dbReference type="InterPro" id="IPR013879">
    <property type="entry name" value="DUF1761"/>
</dbReference>
<sequence length="132" mass="14251">MSDFALWPVLAGAAAFFVVGAIWYGVLFGKAWQKAAGLSDEDVQTGNMLVIFGLTFLFEMLIAMVLWHLIARTGAAPHVVMMMSIGFAHGIMAPAIGINYLYQRKSGMLFAIDVGHFTVGMAAMGGVFLLFL</sequence>
<evidence type="ECO:0000256" key="1">
    <source>
        <dbReference type="SAM" id="Phobius"/>
    </source>
</evidence>
<proteinExistence type="predicted"/>
<dbReference type="Proteomes" id="UP000027647">
    <property type="component" value="Unassembled WGS sequence"/>
</dbReference>
<evidence type="ECO:0000313" key="2">
    <source>
        <dbReference type="EMBL" id="KEO90241.1"/>
    </source>
</evidence>
<dbReference type="Pfam" id="PF08570">
    <property type="entry name" value="DUF1761"/>
    <property type="match status" value="1"/>
</dbReference>
<organism evidence="2 3">
    <name type="scientific">Erythrobacter longus</name>
    <dbReference type="NCBI Taxonomy" id="1044"/>
    <lineage>
        <taxon>Bacteria</taxon>
        <taxon>Pseudomonadati</taxon>
        <taxon>Pseudomonadota</taxon>
        <taxon>Alphaproteobacteria</taxon>
        <taxon>Sphingomonadales</taxon>
        <taxon>Erythrobacteraceae</taxon>
        <taxon>Erythrobacter/Porphyrobacter group</taxon>
        <taxon>Erythrobacter</taxon>
    </lineage>
</organism>
<evidence type="ECO:0008006" key="4">
    <source>
        <dbReference type="Google" id="ProtNLM"/>
    </source>
</evidence>
<keyword evidence="3" id="KW-1185">Reference proteome</keyword>
<accession>A0A074M682</accession>